<reference evidence="1" key="1">
    <citation type="submission" date="2020-10" db="EMBL/GenBank/DDBJ databases">
        <authorList>
            <person name="Gilroy R."/>
        </authorList>
    </citation>
    <scope>NUCLEOTIDE SEQUENCE</scope>
    <source>
        <strain evidence="1">10192</strain>
    </source>
</reference>
<name>A0A9D9DN38_9BACT</name>
<dbReference type="Pfam" id="PF13177">
    <property type="entry name" value="DNA_pol3_delta2"/>
    <property type="match status" value="1"/>
</dbReference>
<protein>
    <recommendedName>
        <fullName evidence="3">DNA polymerase III subunit delta</fullName>
    </recommendedName>
</protein>
<accession>A0A9D9DN38</accession>
<dbReference type="AlphaFoldDB" id="A0A9D9DN38"/>
<evidence type="ECO:0008006" key="3">
    <source>
        <dbReference type="Google" id="ProtNLM"/>
    </source>
</evidence>
<dbReference type="SUPFAM" id="SSF52540">
    <property type="entry name" value="P-loop containing nucleoside triphosphate hydrolases"/>
    <property type="match status" value="1"/>
</dbReference>
<gene>
    <name evidence="1" type="ORF">IAC76_05920</name>
</gene>
<reference evidence="1" key="2">
    <citation type="journal article" date="2021" name="PeerJ">
        <title>Extensive microbial diversity within the chicken gut microbiome revealed by metagenomics and culture.</title>
        <authorList>
            <person name="Gilroy R."/>
            <person name="Ravi A."/>
            <person name="Getino M."/>
            <person name="Pursley I."/>
            <person name="Horton D.L."/>
            <person name="Alikhan N.F."/>
            <person name="Baker D."/>
            <person name="Gharbi K."/>
            <person name="Hall N."/>
            <person name="Watson M."/>
            <person name="Adriaenssens E.M."/>
            <person name="Foster-Nyarko E."/>
            <person name="Jarju S."/>
            <person name="Secka A."/>
            <person name="Antonio M."/>
            <person name="Oren A."/>
            <person name="Chaudhuri R.R."/>
            <person name="La Ragione R."/>
            <person name="Hildebrand F."/>
            <person name="Pallen M.J."/>
        </authorList>
    </citation>
    <scope>NUCLEOTIDE SEQUENCE</scope>
    <source>
        <strain evidence="1">10192</strain>
    </source>
</reference>
<dbReference type="Gene3D" id="3.40.50.300">
    <property type="entry name" value="P-loop containing nucleotide triphosphate hydrolases"/>
    <property type="match status" value="1"/>
</dbReference>
<proteinExistence type="predicted"/>
<organism evidence="1 2">
    <name type="scientific">Candidatus Scatousia excrementipullorum</name>
    <dbReference type="NCBI Taxonomy" id="2840936"/>
    <lineage>
        <taxon>Bacteria</taxon>
        <taxon>Candidatus Scatousia</taxon>
    </lineage>
</organism>
<evidence type="ECO:0000313" key="1">
    <source>
        <dbReference type="EMBL" id="MBO8430907.1"/>
    </source>
</evidence>
<dbReference type="InterPro" id="IPR027417">
    <property type="entry name" value="P-loop_NTPase"/>
</dbReference>
<comment type="caution">
    <text evidence="1">The sequence shown here is derived from an EMBL/GenBank/DDBJ whole genome shotgun (WGS) entry which is preliminary data.</text>
</comment>
<dbReference type="Proteomes" id="UP000823632">
    <property type="component" value="Unassembled WGS sequence"/>
</dbReference>
<feature type="non-terminal residue" evidence="1">
    <location>
        <position position="1"/>
    </location>
</feature>
<evidence type="ECO:0000313" key="2">
    <source>
        <dbReference type="Proteomes" id="UP000823632"/>
    </source>
</evidence>
<dbReference type="EMBL" id="JADIND010000124">
    <property type="protein sequence ID" value="MBO8430907.1"/>
    <property type="molecule type" value="Genomic_DNA"/>
</dbReference>
<sequence>STDCSCLNCRWIRENKHPAVLTISRLDNRAPEDEGKAGNNISVDQARMIKNELMIMSDYHRVLIFCDRDKDGNISGLNEVNFPEIAANALLKTFEEPPAKTTFFFLTKDRSDVITTIVSRCQCFFVPSMNEESRDFSLVKNIMENYLERTRNEVLDFNDELMVLLKENNPSEIFMQMQNYMTELLKSNHENKLLAIKLIKDINSVEKAKKEYKLNMNIQTISENLAFDLILN</sequence>